<organism evidence="1 2">
    <name type="scientific">Noviherbaspirillum denitrificans</name>
    <dbReference type="NCBI Taxonomy" id="1968433"/>
    <lineage>
        <taxon>Bacteria</taxon>
        <taxon>Pseudomonadati</taxon>
        <taxon>Pseudomonadota</taxon>
        <taxon>Betaproteobacteria</taxon>
        <taxon>Burkholderiales</taxon>
        <taxon>Oxalobacteraceae</taxon>
        <taxon>Noviherbaspirillum</taxon>
    </lineage>
</organism>
<gene>
    <name evidence="1" type="ORF">AYR66_13760</name>
</gene>
<dbReference type="Proteomes" id="UP000197535">
    <property type="component" value="Unassembled WGS sequence"/>
</dbReference>
<reference evidence="1 2" key="1">
    <citation type="submission" date="2016-02" db="EMBL/GenBank/DDBJ databases">
        <authorList>
            <person name="Wen L."/>
            <person name="He K."/>
            <person name="Yang H."/>
        </authorList>
    </citation>
    <scope>NUCLEOTIDE SEQUENCE [LARGE SCALE GENOMIC DNA]</scope>
    <source>
        <strain evidence="1 2">TSA40</strain>
    </source>
</reference>
<proteinExistence type="predicted"/>
<dbReference type="EMBL" id="LSTO01000001">
    <property type="protein sequence ID" value="OWW20393.1"/>
    <property type="molecule type" value="Genomic_DNA"/>
</dbReference>
<dbReference type="AlphaFoldDB" id="A0A254TIK8"/>
<protein>
    <recommendedName>
        <fullName evidence="3">Right handed beta helix domain-containing protein</fullName>
    </recommendedName>
</protein>
<dbReference type="RefSeq" id="WP_088707278.1">
    <property type="nucleotide sequence ID" value="NZ_LSTO01000001.1"/>
</dbReference>
<keyword evidence="2" id="KW-1185">Reference proteome</keyword>
<comment type="caution">
    <text evidence="1">The sequence shown here is derived from an EMBL/GenBank/DDBJ whole genome shotgun (WGS) entry which is preliminary data.</text>
</comment>
<name>A0A254TIK8_9BURK</name>
<dbReference type="InterPro" id="IPR011050">
    <property type="entry name" value="Pectin_lyase_fold/virulence"/>
</dbReference>
<dbReference type="OrthoDB" id="5496540at2"/>
<evidence type="ECO:0000313" key="2">
    <source>
        <dbReference type="Proteomes" id="UP000197535"/>
    </source>
</evidence>
<sequence>MPRKRKRLSTKGKLAIFLGLVAISGAGLAAFLIESIGVPPRALAPYIERRVSQHNPIIVKTGEWVASSLTSLDRGQQLEGLQSAMRVGAQPNSVLRTIFGEPGGKTVRVESPGAAIIAIAQAQPGDVITFAPGTYRFSGQPTVVNKPGTQESRIVVRAAQPGTVTLELDNSEGFLVAAPHWTFENLVIRGVCKSHSSCEHAFHVVGDAHHFIARNNTIVDFNSHFKINGVDDKMPDEGIIESNTLTNTSIRQTENPVTPIDLVAASRWIIRHNMISDFIKGQSNRTSFGAFAKGAGSDNRFEQNVVICENNLKGAAGYRVGLSLGGGGTGRAYCRDRRCIMEQERGVIEANLIASCSDDGIYVNRSAGSKVIHNTLVDTGGIVVRFPESSADIEGNLVDGNIRSRDDGIVRKLDNIETSLTSTYIGLRPVRGLYQPGQHFSWKGEPPRRTGSTKVPLDLCGEKRSATPAYGAFERFSSCLLQ</sequence>
<evidence type="ECO:0008006" key="3">
    <source>
        <dbReference type="Google" id="ProtNLM"/>
    </source>
</evidence>
<evidence type="ECO:0000313" key="1">
    <source>
        <dbReference type="EMBL" id="OWW20393.1"/>
    </source>
</evidence>
<accession>A0A254TIK8</accession>
<dbReference type="Gene3D" id="2.160.20.10">
    <property type="entry name" value="Single-stranded right-handed beta-helix, Pectin lyase-like"/>
    <property type="match status" value="1"/>
</dbReference>
<dbReference type="InterPro" id="IPR012334">
    <property type="entry name" value="Pectin_lyas_fold"/>
</dbReference>
<dbReference type="SUPFAM" id="SSF51126">
    <property type="entry name" value="Pectin lyase-like"/>
    <property type="match status" value="1"/>
</dbReference>